<evidence type="ECO:0000313" key="3">
    <source>
        <dbReference type="Proteomes" id="UP000315226"/>
    </source>
</evidence>
<accession>A0A4Y3RFK6</accession>
<evidence type="ECO:0000313" key="2">
    <source>
        <dbReference type="EMBL" id="GEB56224.1"/>
    </source>
</evidence>
<evidence type="ECO:0000256" key="1">
    <source>
        <dbReference type="SAM" id="MobiDB-lite"/>
    </source>
</evidence>
<protein>
    <submittedName>
        <fullName evidence="2">Uncharacterized protein</fullName>
    </submittedName>
</protein>
<keyword evidence="3" id="KW-1185">Reference proteome</keyword>
<dbReference type="EMBL" id="BJMN01000011">
    <property type="protein sequence ID" value="GEB56224.1"/>
    <property type="molecule type" value="Genomic_DNA"/>
</dbReference>
<feature type="region of interest" description="Disordered" evidence="1">
    <location>
        <begin position="82"/>
        <end position="122"/>
    </location>
</feature>
<comment type="caution">
    <text evidence="2">The sequence shown here is derived from an EMBL/GenBank/DDBJ whole genome shotgun (WGS) entry which is preliminary data.</text>
</comment>
<dbReference type="Proteomes" id="UP000315226">
    <property type="component" value="Unassembled WGS sequence"/>
</dbReference>
<dbReference type="AlphaFoldDB" id="A0A4Y3RFK6"/>
<name>A0A4Y3RFK6_9ACTN</name>
<sequence>MNAVKKTGFWITSLMFRMTSTKTRSSLRASAGITEQTYANKSPATSPVATVAAPRTAPAPFPPLFCVMSPFKSSGTARTIVSRRTGMRERPRSTGRSYSRRPVGGGRLPARYGAGQGAAGPS</sequence>
<reference evidence="2 3" key="1">
    <citation type="submission" date="2019-06" db="EMBL/GenBank/DDBJ databases">
        <title>Whole genome shotgun sequence of Streptomyces gardneri NBRC 12865.</title>
        <authorList>
            <person name="Hosoyama A."/>
            <person name="Uohara A."/>
            <person name="Ohji S."/>
            <person name="Ichikawa N."/>
        </authorList>
    </citation>
    <scope>NUCLEOTIDE SEQUENCE [LARGE SCALE GENOMIC DNA]</scope>
    <source>
        <strain evidence="2 3">NBRC 12865</strain>
    </source>
</reference>
<organism evidence="2 3">
    <name type="scientific">Streptomyces gardneri</name>
    <dbReference type="NCBI Taxonomy" id="66892"/>
    <lineage>
        <taxon>Bacteria</taxon>
        <taxon>Bacillati</taxon>
        <taxon>Actinomycetota</taxon>
        <taxon>Actinomycetes</taxon>
        <taxon>Kitasatosporales</taxon>
        <taxon>Streptomycetaceae</taxon>
        <taxon>Streptomyces</taxon>
    </lineage>
</organism>
<gene>
    <name evidence="2" type="ORF">SGA01_18290</name>
</gene>
<proteinExistence type="predicted"/>